<gene>
    <name evidence="2" type="ORF">KK1_024280</name>
</gene>
<sequence length="73" mass="8316">METSKTPSSQKGSTQNSFQKNVRRKTNIAWGHCKLLKENEKSVMLCIYYGKVIRGDEINTFKSHLPGEKGQVE</sequence>
<organism evidence="2 3">
    <name type="scientific">Cajanus cajan</name>
    <name type="common">Pigeon pea</name>
    <name type="synonym">Cajanus indicus</name>
    <dbReference type="NCBI Taxonomy" id="3821"/>
    <lineage>
        <taxon>Eukaryota</taxon>
        <taxon>Viridiplantae</taxon>
        <taxon>Streptophyta</taxon>
        <taxon>Embryophyta</taxon>
        <taxon>Tracheophyta</taxon>
        <taxon>Spermatophyta</taxon>
        <taxon>Magnoliopsida</taxon>
        <taxon>eudicotyledons</taxon>
        <taxon>Gunneridae</taxon>
        <taxon>Pentapetalae</taxon>
        <taxon>rosids</taxon>
        <taxon>fabids</taxon>
        <taxon>Fabales</taxon>
        <taxon>Fabaceae</taxon>
        <taxon>Papilionoideae</taxon>
        <taxon>50 kb inversion clade</taxon>
        <taxon>NPAAA clade</taxon>
        <taxon>indigoferoid/millettioid clade</taxon>
        <taxon>Phaseoleae</taxon>
        <taxon>Cajanus</taxon>
    </lineage>
</organism>
<feature type="region of interest" description="Disordered" evidence="1">
    <location>
        <begin position="1"/>
        <end position="21"/>
    </location>
</feature>
<evidence type="ECO:0000313" key="2">
    <source>
        <dbReference type="EMBL" id="KYP53706.1"/>
    </source>
</evidence>
<accession>A0A151SFX3</accession>
<dbReference type="Proteomes" id="UP000075243">
    <property type="component" value="Unassembled WGS sequence"/>
</dbReference>
<feature type="compositionally biased region" description="Polar residues" evidence="1">
    <location>
        <begin position="1"/>
        <end position="20"/>
    </location>
</feature>
<evidence type="ECO:0000313" key="3">
    <source>
        <dbReference type="Proteomes" id="UP000075243"/>
    </source>
</evidence>
<keyword evidence="3" id="KW-1185">Reference proteome</keyword>
<dbReference type="AlphaFoldDB" id="A0A151SFX3"/>
<evidence type="ECO:0008006" key="4">
    <source>
        <dbReference type="Google" id="ProtNLM"/>
    </source>
</evidence>
<evidence type="ECO:0000256" key="1">
    <source>
        <dbReference type="SAM" id="MobiDB-lite"/>
    </source>
</evidence>
<proteinExistence type="predicted"/>
<name>A0A151SFX3_CAJCA</name>
<dbReference type="EMBL" id="KQ483411">
    <property type="protein sequence ID" value="KYP53706.1"/>
    <property type="molecule type" value="Genomic_DNA"/>
</dbReference>
<dbReference type="Gramene" id="C.cajan_23593.t">
    <property type="protein sequence ID" value="C.cajan_23593.t.cds1"/>
    <property type="gene ID" value="C.cajan_23593"/>
</dbReference>
<protein>
    <recommendedName>
        <fullName evidence="4">BED-type domain-containing protein</fullName>
    </recommendedName>
</protein>
<reference evidence="2" key="1">
    <citation type="journal article" date="2012" name="Nat. Biotechnol.">
        <title>Draft genome sequence of pigeonpea (Cajanus cajan), an orphan legume crop of resource-poor farmers.</title>
        <authorList>
            <person name="Varshney R.K."/>
            <person name="Chen W."/>
            <person name="Li Y."/>
            <person name="Bharti A.K."/>
            <person name="Saxena R.K."/>
            <person name="Schlueter J.A."/>
            <person name="Donoghue M.T."/>
            <person name="Azam S."/>
            <person name="Fan G."/>
            <person name="Whaley A.M."/>
            <person name="Farmer A.D."/>
            <person name="Sheridan J."/>
            <person name="Iwata A."/>
            <person name="Tuteja R."/>
            <person name="Penmetsa R.V."/>
            <person name="Wu W."/>
            <person name="Upadhyaya H.D."/>
            <person name="Yang S.P."/>
            <person name="Shah T."/>
            <person name="Saxena K.B."/>
            <person name="Michael T."/>
            <person name="McCombie W.R."/>
            <person name="Yang B."/>
            <person name="Zhang G."/>
            <person name="Yang H."/>
            <person name="Wang J."/>
            <person name="Spillane C."/>
            <person name="Cook D.R."/>
            <person name="May G.D."/>
            <person name="Xu X."/>
            <person name="Jackson S.A."/>
        </authorList>
    </citation>
    <scope>NUCLEOTIDE SEQUENCE [LARGE SCALE GENOMIC DNA]</scope>
</reference>